<keyword evidence="3" id="KW-1185">Reference proteome</keyword>
<proteinExistence type="predicted"/>
<name>A0A1N7LCN3_9RHOB</name>
<dbReference type="Proteomes" id="UP000186684">
    <property type="component" value="Unassembled WGS sequence"/>
</dbReference>
<dbReference type="AlphaFoldDB" id="A0A1N7LCN3"/>
<feature type="transmembrane region" description="Helical" evidence="1">
    <location>
        <begin position="16"/>
        <end position="36"/>
    </location>
</feature>
<dbReference type="STRING" id="633194.SAMN05421759_102584"/>
<gene>
    <name evidence="2" type="ORF">SAMN05421759_102584</name>
</gene>
<keyword evidence="1" id="KW-1133">Transmembrane helix</keyword>
<protein>
    <submittedName>
        <fullName evidence="2">Uncharacterized protein</fullName>
    </submittedName>
</protein>
<evidence type="ECO:0000313" key="3">
    <source>
        <dbReference type="Proteomes" id="UP000186684"/>
    </source>
</evidence>
<reference evidence="3" key="1">
    <citation type="submission" date="2017-01" db="EMBL/GenBank/DDBJ databases">
        <authorList>
            <person name="Varghese N."/>
            <person name="Submissions S."/>
        </authorList>
    </citation>
    <scope>NUCLEOTIDE SEQUENCE [LARGE SCALE GENOMIC DNA]</scope>
    <source>
        <strain evidence="3">DSM 29430</strain>
    </source>
</reference>
<evidence type="ECO:0000256" key="1">
    <source>
        <dbReference type="SAM" id="Phobius"/>
    </source>
</evidence>
<evidence type="ECO:0000313" key="2">
    <source>
        <dbReference type="EMBL" id="SIS71557.1"/>
    </source>
</evidence>
<keyword evidence="1" id="KW-0812">Transmembrane</keyword>
<organism evidence="2 3">
    <name type="scientific">Roseivivax lentus</name>
    <dbReference type="NCBI Taxonomy" id="633194"/>
    <lineage>
        <taxon>Bacteria</taxon>
        <taxon>Pseudomonadati</taxon>
        <taxon>Pseudomonadota</taxon>
        <taxon>Alphaproteobacteria</taxon>
        <taxon>Rhodobacterales</taxon>
        <taxon>Roseobacteraceae</taxon>
        <taxon>Roseivivax</taxon>
    </lineage>
</organism>
<accession>A0A1N7LCN3</accession>
<keyword evidence="1" id="KW-0472">Membrane</keyword>
<sequence length="38" mass="4253">MIHQIKTTIRRSQDTLWMDTLGVLSLVVMLVAGLHFGA</sequence>
<dbReference type="EMBL" id="FTOQ01000002">
    <property type="protein sequence ID" value="SIS71557.1"/>
    <property type="molecule type" value="Genomic_DNA"/>
</dbReference>